<dbReference type="AlphaFoldDB" id="A0A1B6H998"/>
<name>A0A1B6H998_9HEMI</name>
<sequence length="135" mass="15302">ALLVNLAFCGNIYWKNASRMNEDKNAVLLIESKLYPHRIELVSNTKDTNEGWTKVWSGTVNHNEFEFKMPTDLRQGRYYAFKLEEGDCSHYTKSLYLSNGGKWMDPVSEKEGIASDGKKHKNSAQHCAMLGIVAA</sequence>
<protein>
    <submittedName>
        <fullName evidence="1">Uncharacterized protein</fullName>
    </submittedName>
</protein>
<reference evidence="1" key="1">
    <citation type="submission" date="2015-11" db="EMBL/GenBank/DDBJ databases">
        <title>De novo transcriptome assembly of four potential Pierce s Disease insect vectors from Arizona vineyards.</title>
        <authorList>
            <person name="Tassone E.E."/>
        </authorList>
    </citation>
    <scope>NUCLEOTIDE SEQUENCE</scope>
</reference>
<accession>A0A1B6H998</accession>
<organism evidence="1">
    <name type="scientific">Homalodisca liturata</name>
    <dbReference type="NCBI Taxonomy" id="320908"/>
    <lineage>
        <taxon>Eukaryota</taxon>
        <taxon>Metazoa</taxon>
        <taxon>Ecdysozoa</taxon>
        <taxon>Arthropoda</taxon>
        <taxon>Hexapoda</taxon>
        <taxon>Insecta</taxon>
        <taxon>Pterygota</taxon>
        <taxon>Neoptera</taxon>
        <taxon>Paraneoptera</taxon>
        <taxon>Hemiptera</taxon>
        <taxon>Auchenorrhyncha</taxon>
        <taxon>Membracoidea</taxon>
        <taxon>Cicadellidae</taxon>
        <taxon>Cicadellinae</taxon>
        <taxon>Proconiini</taxon>
        <taxon>Homalodisca</taxon>
    </lineage>
</organism>
<dbReference type="EMBL" id="GECU01036514">
    <property type="protein sequence ID" value="JAS71192.1"/>
    <property type="molecule type" value="Transcribed_RNA"/>
</dbReference>
<evidence type="ECO:0000313" key="1">
    <source>
        <dbReference type="EMBL" id="JAS71192.1"/>
    </source>
</evidence>
<gene>
    <name evidence="1" type="ORF">g.57119</name>
</gene>
<feature type="non-terminal residue" evidence="1">
    <location>
        <position position="1"/>
    </location>
</feature>
<proteinExistence type="predicted"/>
<feature type="non-terminal residue" evidence="1">
    <location>
        <position position="135"/>
    </location>
</feature>